<name>A0A2S5JGW2_9RHOB</name>
<dbReference type="Proteomes" id="UP000239736">
    <property type="component" value="Unassembled WGS sequence"/>
</dbReference>
<evidence type="ECO:0000256" key="1">
    <source>
        <dbReference type="SAM" id="SignalP"/>
    </source>
</evidence>
<proteinExistence type="predicted"/>
<evidence type="ECO:0000313" key="3">
    <source>
        <dbReference type="Proteomes" id="UP000239736"/>
    </source>
</evidence>
<feature type="chain" id="PRO_5015591304" evidence="1">
    <location>
        <begin position="16"/>
        <end position="50"/>
    </location>
</feature>
<dbReference type="EMBL" id="PRDS01000005">
    <property type="protein sequence ID" value="PPB80535.1"/>
    <property type="molecule type" value="Genomic_DNA"/>
</dbReference>
<dbReference type="PROSITE" id="PS51257">
    <property type="entry name" value="PROKAR_LIPOPROTEIN"/>
    <property type="match status" value="1"/>
</dbReference>
<gene>
    <name evidence="2" type="ORF">LV82_01884</name>
</gene>
<evidence type="ECO:0000313" key="2">
    <source>
        <dbReference type="EMBL" id="PPB80535.1"/>
    </source>
</evidence>
<accession>A0A2S5JGW2</accession>
<protein>
    <submittedName>
        <fullName evidence="2">Uncharacterized protein</fullName>
    </submittedName>
</protein>
<organism evidence="2 3">
    <name type="scientific">Albidovulum inexpectatum</name>
    <dbReference type="NCBI Taxonomy" id="196587"/>
    <lineage>
        <taxon>Bacteria</taxon>
        <taxon>Pseudomonadati</taxon>
        <taxon>Pseudomonadota</taxon>
        <taxon>Alphaproteobacteria</taxon>
        <taxon>Rhodobacterales</taxon>
        <taxon>Paracoccaceae</taxon>
        <taxon>Albidovulum</taxon>
    </lineage>
</organism>
<reference evidence="2 3" key="1">
    <citation type="submission" date="2018-01" db="EMBL/GenBank/DDBJ databases">
        <title>Genomic Encyclopedia of Archaeal and Bacterial Type Strains, Phase II (KMG-II): from individual species to whole genera.</title>
        <authorList>
            <person name="Goeker M."/>
        </authorList>
    </citation>
    <scope>NUCLEOTIDE SEQUENCE [LARGE SCALE GENOMIC DNA]</scope>
    <source>
        <strain evidence="2 3">DSM 12048</strain>
    </source>
</reference>
<keyword evidence="3" id="KW-1185">Reference proteome</keyword>
<sequence length="50" mass="4872">MIRAILALTLPFVLAACGADGPPVPPPGAGPVATAGPVLTRPLSPDEALV</sequence>
<feature type="signal peptide" evidence="1">
    <location>
        <begin position="1"/>
        <end position="15"/>
    </location>
</feature>
<dbReference type="AlphaFoldDB" id="A0A2S5JGW2"/>
<comment type="caution">
    <text evidence="2">The sequence shown here is derived from an EMBL/GenBank/DDBJ whole genome shotgun (WGS) entry which is preliminary data.</text>
</comment>
<keyword evidence="1" id="KW-0732">Signal</keyword>